<protein>
    <submittedName>
        <fullName evidence="3">RNA-directed DNA polymerase from mobile element jockey</fullName>
    </submittedName>
</protein>
<dbReference type="Pfam" id="PF00078">
    <property type="entry name" value="RVT_1"/>
    <property type="match status" value="1"/>
</dbReference>
<dbReference type="Gene3D" id="3.30.420.10">
    <property type="entry name" value="Ribonuclease H-like superfamily/Ribonuclease H"/>
    <property type="match status" value="1"/>
</dbReference>
<dbReference type="InterPro" id="IPR036691">
    <property type="entry name" value="Endo/exonu/phosph_ase_sf"/>
</dbReference>
<evidence type="ECO:0000259" key="2">
    <source>
        <dbReference type="PROSITE" id="PS50879"/>
    </source>
</evidence>
<dbReference type="SUPFAM" id="SSF56219">
    <property type="entry name" value="DNase I-like"/>
    <property type="match status" value="1"/>
</dbReference>
<organism evidence="3">
    <name type="scientific">Schizaphis graminum</name>
    <name type="common">Green bug aphid</name>
    <dbReference type="NCBI Taxonomy" id="13262"/>
    <lineage>
        <taxon>Eukaryota</taxon>
        <taxon>Metazoa</taxon>
        <taxon>Ecdysozoa</taxon>
        <taxon>Arthropoda</taxon>
        <taxon>Hexapoda</taxon>
        <taxon>Insecta</taxon>
        <taxon>Pterygota</taxon>
        <taxon>Neoptera</taxon>
        <taxon>Paraneoptera</taxon>
        <taxon>Hemiptera</taxon>
        <taxon>Sternorrhyncha</taxon>
        <taxon>Aphidomorpha</taxon>
        <taxon>Aphidoidea</taxon>
        <taxon>Aphididae</taxon>
        <taxon>Aphidini</taxon>
        <taxon>Schizaphis</taxon>
    </lineage>
</organism>
<dbReference type="InterPro" id="IPR002156">
    <property type="entry name" value="RNaseH_domain"/>
</dbReference>
<dbReference type="GO" id="GO:0003676">
    <property type="term" value="F:nucleic acid binding"/>
    <property type="evidence" value="ECO:0007669"/>
    <property type="project" value="InterPro"/>
</dbReference>
<evidence type="ECO:0000259" key="1">
    <source>
        <dbReference type="PROSITE" id="PS50878"/>
    </source>
</evidence>
<dbReference type="InterPro" id="IPR043128">
    <property type="entry name" value="Rev_trsase/Diguanyl_cyclase"/>
</dbReference>
<dbReference type="EMBL" id="GGMR01020005">
    <property type="protein sequence ID" value="MBY32624.1"/>
    <property type="molecule type" value="Transcribed_RNA"/>
</dbReference>
<dbReference type="InterPro" id="IPR052560">
    <property type="entry name" value="RdDP_mobile_element"/>
</dbReference>
<dbReference type="GO" id="GO:0004523">
    <property type="term" value="F:RNA-DNA hybrid ribonuclease activity"/>
    <property type="evidence" value="ECO:0007669"/>
    <property type="project" value="InterPro"/>
</dbReference>
<dbReference type="AlphaFoldDB" id="A0A2S2PTG8"/>
<dbReference type="PANTHER" id="PTHR36688:SF2">
    <property type="entry name" value="ENDONUCLEASE_EXONUCLEASE_PHOSPHATASE DOMAIN-CONTAINING PROTEIN"/>
    <property type="match status" value="1"/>
</dbReference>
<feature type="domain" description="RNase H type-1" evidence="2">
    <location>
        <begin position="977"/>
        <end position="1109"/>
    </location>
</feature>
<gene>
    <name evidence="3" type="primary">pol_90</name>
    <name evidence="3" type="ORF">g.37470</name>
</gene>
<dbReference type="InterPro" id="IPR012337">
    <property type="entry name" value="RNaseH-like_sf"/>
</dbReference>
<accession>A0A2S2PTG8</accession>
<name>A0A2S2PTG8_SCHGA</name>
<dbReference type="PROSITE" id="PS50879">
    <property type="entry name" value="RNASE_H_1"/>
    <property type="match status" value="1"/>
</dbReference>
<dbReference type="Pfam" id="PF00075">
    <property type="entry name" value="RNase_H"/>
    <property type="match status" value="1"/>
</dbReference>
<dbReference type="PANTHER" id="PTHR36688">
    <property type="entry name" value="ENDO/EXONUCLEASE/PHOSPHATASE DOMAIN-CONTAINING PROTEIN"/>
    <property type="match status" value="1"/>
</dbReference>
<dbReference type="SUPFAM" id="SSF56672">
    <property type="entry name" value="DNA/RNA polymerases"/>
    <property type="match status" value="1"/>
</dbReference>
<reference evidence="3" key="1">
    <citation type="submission" date="2018-04" db="EMBL/GenBank/DDBJ databases">
        <title>Transcriptome of Schizaphis graminum biotype I.</title>
        <authorList>
            <person name="Scully E.D."/>
            <person name="Geib S.M."/>
            <person name="Palmer N.A."/>
            <person name="Koch K."/>
            <person name="Bradshaw J."/>
            <person name="Heng-Moss T."/>
            <person name="Sarath G."/>
        </authorList>
    </citation>
    <scope>NUCLEOTIDE SEQUENCE</scope>
</reference>
<keyword evidence="3" id="KW-0548">Nucleotidyltransferase</keyword>
<dbReference type="SUPFAM" id="SSF53098">
    <property type="entry name" value="Ribonuclease H-like"/>
    <property type="match status" value="1"/>
</dbReference>
<dbReference type="Gene3D" id="3.60.10.10">
    <property type="entry name" value="Endonuclease/exonuclease/phosphatase"/>
    <property type="match status" value="1"/>
</dbReference>
<feature type="domain" description="Reverse transcriptase" evidence="1">
    <location>
        <begin position="495"/>
        <end position="762"/>
    </location>
</feature>
<dbReference type="GO" id="GO:0003964">
    <property type="term" value="F:RNA-directed DNA polymerase activity"/>
    <property type="evidence" value="ECO:0007669"/>
    <property type="project" value="UniProtKB-KW"/>
</dbReference>
<dbReference type="InterPro" id="IPR043502">
    <property type="entry name" value="DNA/RNA_pol_sf"/>
</dbReference>
<dbReference type="GO" id="GO:0042575">
    <property type="term" value="C:DNA polymerase complex"/>
    <property type="evidence" value="ECO:0007669"/>
    <property type="project" value="UniProtKB-ARBA"/>
</dbReference>
<dbReference type="CDD" id="cd09276">
    <property type="entry name" value="Rnase_HI_RT_non_LTR"/>
    <property type="match status" value="1"/>
</dbReference>
<evidence type="ECO:0000313" key="3">
    <source>
        <dbReference type="EMBL" id="MBY32624.1"/>
    </source>
</evidence>
<dbReference type="InterPro" id="IPR036397">
    <property type="entry name" value="RNaseH_sf"/>
</dbReference>
<dbReference type="InterPro" id="IPR000477">
    <property type="entry name" value="RT_dom"/>
</dbReference>
<dbReference type="Gene3D" id="3.30.70.270">
    <property type="match status" value="1"/>
</dbReference>
<sequence length="1268" mass="144050">MAFLQKYKNQNISNNYTNIIQWNVRSLPARLPSLQHLLSDHKCSIALLSETWLLPSRALTMPQFKIYRSDRSDGYGGVAIAVHNSFKSKLIPLDIATRNRFTHCKIDIIGIEVHLINSHPPLKFWSCYIPSNSNVPSNLWHEFFNLISHNTLLGGDFNAFHPAWGSQLASRRGSQIYDCINSLGLCSLNDGSPTHVGRPNSTNSAIDLSFCSPDIIWYLSWQVLNDPHGSDHIPIIITANFNRITDPVPPCSALDSSPPIYLPFNFNKANWSSYSLQIHNSISSLTNSSSPVFSYSTFTSIISNSADSTIPKKRLNTNPYPPSPPWWNSDCTEAVKNRTFLFRNFRRSGSMSDFINYRNACAQTTRLLKNEKRKKWKKFCSNLNPSFPILHLWSTAKRYKNCINPVRPPDNDDWFDSFCFKVAPCYVPSISEVCPSDHSLYSPPHVLTNIFTMSELNLAISSRKSTASGLDNISPIMLKHLPSNALVYLLSIMNNILSSNQVPPSWTSYRVIPIPKPNSNDSFRPIALSSSLCKVFEYMLKTRLDWWLESNSVLPSNLFAFRKGLGTMECLSTFIGNIYHAFNNKEFLVATFVDIRSAFDSVNIPTLITYLLSLNVPPKFCNVLSALFNFRNLVFFSPFGSSNTRSTFTGLPQGSCLSPILFNVYMSIVEKHLSQSGHECLIYADDLVIFSSNKHLNLAIDNLNSALKDLNDILIKVSFDVAPEKCKSIIFTRRRYLNNLNTHLNNYVIPFVPSITYLGITLDPKLRWIPHISTLTAFVSRWSNFLRSVTGTWWGSHPSSLLSIYFSIIRSKLDYGCFLFGSASFSNWKKINQLQASCIRTIMGYVSSTPCPAMEVESTCPPFNIRCRWLAGKFLLKSLSYSDHRIFDTYYSLYLNWRYVPKSMPVLSVIAHSISNFHQYIINSTKLPLYEQSYDSLIFSPQIHSDNNFFDLSSNDFKFMSSSSVNAAVLNYLNERFFNFITVYTDGSVSPLSAGYAFYIPDLQLSFSNNLPPTSSSFTAECYAITEALKLIQNFPPNNYLIVSDSMSCLQALNSNPFNSHLSPLILRIKSLIFTLNQINYNIHFLWVPSHTGIFGNEVADHLAKSSSNLIFPSIYQLPHSDFTPLLKLYSTNIWFSLWNNLPAEFASRYRNITPNILKKTWFNNLHLHRPYIVQFNRLRIGHHLLPSHSFKLGLNDSPFCTLHLNECICDLSHILLDCPTLQLKRNILVNELKTLDIPLNIHSILNTKSTTAIKLIITFILDAGFII</sequence>
<dbReference type="Pfam" id="PF14529">
    <property type="entry name" value="Exo_endo_phos_2"/>
    <property type="match status" value="1"/>
</dbReference>
<proteinExistence type="predicted"/>
<keyword evidence="3" id="KW-0808">Transferase</keyword>
<dbReference type="InterPro" id="IPR005135">
    <property type="entry name" value="Endo/exonuclease/phosphatase"/>
</dbReference>
<dbReference type="PROSITE" id="PS50878">
    <property type="entry name" value="RT_POL"/>
    <property type="match status" value="1"/>
</dbReference>
<keyword evidence="3" id="KW-0695">RNA-directed DNA polymerase</keyword>
<dbReference type="CDD" id="cd01650">
    <property type="entry name" value="RT_nLTR_like"/>
    <property type="match status" value="1"/>
</dbReference>